<feature type="compositionally biased region" description="Gly residues" evidence="2">
    <location>
        <begin position="143"/>
        <end position="161"/>
    </location>
</feature>
<evidence type="ECO:0000259" key="3">
    <source>
        <dbReference type="Pfam" id="PF02839"/>
    </source>
</evidence>
<feature type="domain" description="Chitin-binding type-3" evidence="3">
    <location>
        <begin position="41"/>
        <end position="82"/>
    </location>
</feature>
<protein>
    <recommendedName>
        <fullName evidence="3">Chitin-binding type-3 domain-containing protein</fullName>
    </recommendedName>
</protein>
<dbReference type="GO" id="GO:0030246">
    <property type="term" value="F:carbohydrate binding"/>
    <property type="evidence" value="ECO:0007669"/>
    <property type="project" value="InterPro"/>
</dbReference>
<evidence type="ECO:0000256" key="2">
    <source>
        <dbReference type="SAM" id="MobiDB-lite"/>
    </source>
</evidence>
<organism evidence="4">
    <name type="scientific">Caudovirales sp. ctrNG92</name>
    <dbReference type="NCBI Taxonomy" id="2827638"/>
    <lineage>
        <taxon>Viruses</taxon>
        <taxon>Duplodnaviria</taxon>
        <taxon>Heunggongvirae</taxon>
        <taxon>Uroviricota</taxon>
        <taxon>Caudoviricetes</taxon>
    </lineage>
</organism>
<dbReference type="InterPro" id="IPR036573">
    <property type="entry name" value="CBM_sf_5/12"/>
</dbReference>
<reference evidence="4" key="1">
    <citation type="journal article" date="2021" name="Proc. Natl. Acad. Sci. U.S.A.">
        <title>A Catalog of Tens of Thousands of Viruses from Human Metagenomes Reveals Hidden Associations with Chronic Diseases.</title>
        <authorList>
            <person name="Tisza M.J."/>
            <person name="Buck C.B."/>
        </authorList>
    </citation>
    <scope>NUCLEOTIDE SEQUENCE</scope>
    <source>
        <strain evidence="4">CtrNG92</strain>
    </source>
</reference>
<name>A0A8S5SDY3_9CAUD</name>
<evidence type="ECO:0000313" key="4">
    <source>
        <dbReference type="EMBL" id="DAF49174.1"/>
    </source>
</evidence>
<dbReference type="GO" id="GO:0005975">
    <property type="term" value="P:carbohydrate metabolic process"/>
    <property type="evidence" value="ECO:0007669"/>
    <property type="project" value="InterPro"/>
</dbReference>
<dbReference type="GO" id="GO:0005576">
    <property type="term" value="C:extracellular region"/>
    <property type="evidence" value="ECO:0007669"/>
    <property type="project" value="InterPro"/>
</dbReference>
<dbReference type="EMBL" id="BK032578">
    <property type="protein sequence ID" value="DAF49174.1"/>
    <property type="molecule type" value="Genomic_DNA"/>
</dbReference>
<dbReference type="SUPFAM" id="SSF51055">
    <property type="entry name" value="Carbohydrate binding domain"/>
    <property type="match status" value="1"/>
</dbReference>
<dbReference type="Pfam" id="PF02839">
    <property type="entry name" value="CBM_5_12"/>
    <property type="match status" value="1"/>
</dbReference>
<feature type="region of interest" description="Disordered" evidence="2">
    <location>
        <begin position="130"/>
        <end position="179"/>
    </location>
</feature>
<feature type="compositionally biased region" description="Basic and acidic residues" evidence="2">
    <location>
        <begin position="170"/>
        <end position="179"/>
    </location>
</feature>
<dbReference type="Gene3D" id="2.10.10.20">
    <property type="entry name" value="Carbohydrate-binding module superfamily 5/12"/>
    <property type="match status" value="1"/>
</dbReference>
<keyword evidence="1" id="KW-0378">Hydrolase</keyword>
<sequence length="210" mass="22675">MISEKQRAELLAMRAALDGLVGKIVETPAEVNEYQAAVREWQPGAFAVGDVRQRLGAPYKCVQAHDSTANPGWTPEATPALWMQYHGTTPESARPWIAPTGAHDMYKAGEYMIWTDGRIKKAKMDTAYSPTDYPQAWEDQSGGETGGETGGGGGGESGGGTTAPPWKQPEGAHDAYKKGAEVSHNGFEWTSDVDGNVWEPGVYGWTKKES</sequence>
<accession>A0A8S5SDY3</accession>
<dbReference type="GO" id="GO:0004553">
    <property type="term" value="F:hydrolase activity, hydrolyzing O-glycosyl compounds"/>
    <property type="evidence" value="ECO:0007669"/>
    <property type="project" value="InterPro"/>
</dbReference>
<dbReference type="CDD" id="cd12214">
    <property type="entry name" value="ChiA1_BD"/>
    <property type="match status" value="1"/>
</dbReference>
<dbReference type="InterPro" id="IPR003610">
    <property type="entry name" value="CBM5/12"/>
</dbReference>
<evidence type="ECO:0000256" key="1">
    <source>
        <dbReference type="ARBA" id="ARBA00022801"/>
    </source>
</evidence>
<proteinExistence type="predicted"/>